<protein>
    <recommendedName>
        <fullName evidence="1">N-acetyltransferase domain-containing protein</fullName>
    </recommendedName>
</protein>
<evidence type="ECO:0000259" key="1">
    <source>
        <dbReference type="PROSITE" id="PS51186"/>
    </source>
</evidence>
<evidence type="ECO:0000313" key="4">
    <source>
        <dbReference type="Proteomes" id="UP001470230"/>
    </source>
</evidence>
<evidence type="ECO:0000313" key="3">
    <source>
        <dbReference type="EMBL" id="KAK8892505.1"/>
    </source>
</evidence>
<accession>A0ABR2KR94</accession>
<gene>
    <name evidence="2" type="ORF">M9Y10_021499</name>
    <name evidence="3" type="ORF">M9Y10_029736</name>
</gene>
<dbReference type="Pfam" id="PF13508">
    <property type="entry name" value="Acetyltransf_7"/>
    <property type="match status" value="1"/>
</dbReference>
<dbReference type="Proteomes" id="UP001470230">
    <property type="component" value="Unassembled WGS sequence"/>
</dbReference>
<dbReference type="EMBL" id="JAPFFF010000004">
    <property type="protein sequence ID" value="KAK8892505.1"/>
    <property type="molecule type" value="Genomic_DNA"/>
</dbReference>
<dbReference type="EMBL" id="JAPFFF010000289">
    <property type="protein sequence ID" value="KAK8834841.1"/>
    <property type="molecule type" value="Genomic_DNA"/>
</dbReference>
<dbReference type="InterPro" id="IPR016181">
    <property type="entry name" value="Acyl_CoA_acyltransferase"/>
</dbReference>
<sequence length="186" mass="21563">MNYTELFNCLHPDFFKEKSICSLPKDWIFTELVMDLRKDLPNEIVPCCISGITFGEYHGDLAALHDAVQQVDNDWVQYFKEDCRFYCAFKGEKIVAFCILDDMGRFQGLHIGGPGCVGTIPQFRREGIGLEMVRLATETLRQEGFDLSWIHYTHLAHWYMKLGYQPVLQWNSSGILKNNDDIKIEK</sequence>
<proteinExistence type="predicted"/>
<dbReference type="Gene3D" id="3.40.630.30">
    <property type="match status" value="1"/>
</dbReference>
<organism evidence="3 4">
    <name type="scientific">Tritrichomonas musculus</name>
    <dbReference type="NCBI Taxonomy" id="1915356"/>
    <lineage>
        <taxon>Eukaryota</taxon>
        <taxon>Metamonada</taxon>
        <taxon>Parabasalia</taxon>
        <taxon>Tritrichomonadida</taxon>
        <taxon>Tritrichomonadidae</taxon>
        <taxon>Tritrichomonas</taxon>
    </lineage>
</organism>
<feature type="domain" description="N-acetyltransferase" evidence="1">
    <location>
        <begin position="52"/>
        <end position="182"/>
    </location>
</feature>
<dbReference type="PROSITE" id="PS51186">
    <property type="entry name" value="GNAT"/>
    <property type="match status" value="1"/>
</dbReference>
<keyword evidence="4" id="KW-1185">Reference proteome</keyword>
<dbReference type="SUPFAM" id="SSF55729">
    <property type="entry name" value="Acyl-CoA N-acyltransferases (Nat)"/>
    <property type="match status" value="1"/>
</dbReference>
<name>A0ABR2KR94_9EUKA</name>
<dbReference type="InterPro" id="IPR000182">
    <property type="entry name" value="GNAT_dom"/>
</dbReference>
<dbReference type="CDD" id="cd04301">
    <property type="entry name" value="NAT_SF"/>
    <property type="match status" value="1"/>
</dbReference>
<reference evidence="3 4" key="1">
    <citation type="submission" date="2024-04" db="EMBL/GenBank/DDBJ databases">
        <title>Tritrichomonas musculus Genome.</title>
        <authorList>
            <person name="Alves-Ferreira E."/>
            <person name="Grigg M."/>
            <person name="Lorenzi H."/>
            <person name="Galac M."/>
        </authorList>
    </citation>
    <scope>NUCLEOTIDE SEQUENCE [LARGE SCALE GENOMIC DNA]</scope>
    <source>
        <strain evidence="3 4">EAF2021</strain>
    </source>
</reference>
<comment type="caution">
    <text evidence="3">The sequence shown here is derived from an EMBL/GenBank/DDBJ whole genome shotgun (WGS) entry which is preliminary data.</text>
</comment>
<evidence type="ECO:0000313" key="2">
    <source>
        <dbReference type="EMBL" id="KAK8834841.1"/>
    </source>
</evidence>